<gene>
    <name evidence="10 11" type="primary">cyp2r1.L</name>
</gene>
<keyword evidence="9" id="KW-1185">Reference proteome</keyword>
<evidence type="ECO:0000256" key="8">
    <source>
        <dbReference type="SAM" id="Phobius"/>
    </source>
</evidence>
<feature type="binding site" description="axial binding residue" evidence="6">
    <location>
        <position position="572"/>
    </location>
    <ligand>
        <name>heme</name>
        <dbReference type="ChEBI" id="CHEBI:30413"/>
    </ligand>
    <ligandPart>
        <name>Fe</name>
        <dbReference type="ChEBI" id="CHEBI:18248"/>
    </ligandPart>
</feature>
<dbReference type="Xenbase" id="XB-GENE-6486124">
    <property type="gene designation" value="cyp2r1.L"/>
</dbReference>
<dbReference type="GO" id="GO:0005737">
    <property type="term" value="C:cytoplasm"/>
    <property type="evidence" value="ECO:0000318"/>
    <property type="project" value="GO_Central"/>
</dbReference>
<dbReference type="GO" id="GO:0005506">
    <property type="term" value="F:iron ion binding"/>
    <property type="evidence" value="ECO:0007669"/>
    <property type="project" value="InterPro"/>
</dbReference>
<evidence type="ECO:0000256" key="3">
    <source>
        <dbReference type="ARBA" id="ARBA00022617"/>
    </source>
</evidence>
<keyword evidence="5 6" id="KW-0408">Iron</keyword>
<evidence type="ECO:0000256" key="2">
    <source>
        <dbReference type="ARBA" id="ARBA00010617"/>
    </source>
</evidence>
<dbReference type="CTD" id="108713716"/>
<dbReference type="GO" id="GO:0020037">
    <property type="term" value="F:heme binding"/>
    <property type="evidence" value="ECO:0000318"/>
    <property type="project" value="GO_Central"/>
</dbReference>
<keyword evidence="3 6" id="KW-0349">Heme</keyword>
<dbReference type="InterPro" id="IPR050182">
    <property type="entry name" value="Cytochrome_P450_fam2"/>
</dbReference>
<dbReference type="GO" id="GO:0006805">
    <property type="term" value="P:xenobiotic metabolic process"/>
    <property type="evidence" value="ECO:0000318"/>
    <property type="project" value="GO_Central"/>
</dbReference>
<keyword evidence="8" id="KW-0812">Transmembrane</keyword>
<dbReference type="InterPro" id="IPR002401">
    <property type="entry name" value="Cyt_P450_E_grp-I"/>
</dbReference>
<dbReference type="GO" id="GO:0030343">
    <property type="term" value="F:vitamin D3 25-hydroxylase activity"/>
    <property type="evidence" value="ECO:0000318"/>
    <property type="project" value="GO_Central"/>
</dbReference>
<evidence type="ECO:0000256" key="5">
    <source>
        <dbReference type="ARBA" id="ARBA00023004"/>
    </source>
</evidence>
<dbReference type="OrthoDB" id="1055148at2759"/>
<dbReference type="PROSITE" id="PS00086">
    <property type="entry name" value="CYTOCHROME_P450"/>
    <property type="match status" value="1"/>
</dbReference>
<dbReference type="PANTHER" id="PTHR24300:SF48">
    <property type="entry name" value="VITAMIN D 25-HYDROXYLASE"/>
    <property type="match status" value="1"/>
</dbReference>
<keyword evidence="4 6" id="KW-0479">Metal-binding</keyword>
<dbReference type="PANTHER" id="PTHR24300">
    <property type="entry name" value="CYTOCHROME P450 508A4-RELATED"/>
    <property type="match status" value="1"/>
</dbReference>
<accession>A0A8J0V059</accession>
<reference evidence="10" key="1">
    <citation type="submission" date="2025-08" db="UniProtKB">
        <authorList>
            <consortium name="RefSeq"/>
        </authorList>
    </citation>
    <scope>IDENTIFICATION</scope>
    <source>
        <strain evidence="10">J_2021</strain>
        <tissue evidence="10">Erythrocytes</tissue>
    </source>
</reference>
<dbReference type="GO" id="GO:0006082">
    <property type="term" value="P:organic acid metabolic process"/>
    <property type="evidence" value="ECO:0000318"/>
    <property type="project" value="GO_Central"/>
</dbReference>
<dbReference type="AlphaFoldDB" id="A0A8J0V059"/>
<dbReference type="Pfam" id="PF00067">
    <property type="entry name" value="p450"/>
    <property type="match status" value="2"/>
</dbReference>
<keyword evidence="8" id="KW-0472">Membrane</keyword>
<dbReference type="InterPro" id="IPR036396">
    <property type="entry name" value="Cyt_P450_sf"/>
</dbReference>
<dbReference type="PRINTS" id="PR00463">
    <property type="entry name" value="EP450I"/>
</dbReference>
<dbReference type="SUPFAM" id="SSF48264">
    <property type="entry name" value="Cytochrome P450"/>
    <property type="match status" value="1"/>
</dbReference>
<dbReference type="AGR" id="Xenbase:XB-GENE-6486124"/>
<dbReference type="GO" id="GO:0042359">
    <property type="term" value="P:vitamin D metabolic process"/>
    <property type="evidence" value="ECO:0000318"/>
    <property type="project" value="GO_Central"/>
</dbReference>
<evidence type="ECO:0000256" key="1">
    <source>
        <dbReference type="ARBA" id="ARBA00001971"/>
    </source>
</evidence>
<organism evidence="9 10">
    <name type="scientific">Xenopus laevis</name>
    <name type="common">African clawed frog</name>
    <dbReference type="NCBI Taxonomy" id="8355"/>
    <lineage>
        <taxon>Eukaryota</taxon>
        <taxon>Metazoa</taxon>
        <taxon>Chordata</taxon>
        <taxon>Craniata</taxon>
        <taxon>Vertebrata</taxon>
        <taxon>Euteleostomi</taxon>
        <taxon>Amphibia</taxon>
        <taxon>Batrachia</taxon>
        <taxon>Anura</taxon>
        <taxon>Pipoidea</taxon>
        <taxon>Pipidae</taxon>
        <taxon>Xenopodinae</taxon>
        <taxon>Xenopus</taxon>
        <taxon>Xenopus</taxon>
    </lineage>
</organism>
<comment type="cofactor">
    <cofactor evidence="1 6">
        <name>heme</name>
        <dbReference type="ChEBI" id="CHEBI:30413"/>
    </cofactor>
</comment>
<comment type="similarity">
    <text evidence="2 7">Belongs to the cytochrome P450 family.</text>
</comment>
<proteinExistence type="inferred from homology"/>
<evidence type="ECO:0000313" key="11">
    <source>
        <dbReference type="Xenbase" id="XB-GENE-6486124"/>
    </source>
</evidence>
<dbReference type="KEGG" id="xla:108713716"/>
<dbReference type="RefSeq" id="XP_018112723.1">
    <property type="nucleotide sequence ID" value="XM_018257234.2"/>
</dbReference>
<evidence type="ECO:0000256" key="6">
    <source>
        <dbReference type="PIRSR" id="PIRSR602401-1"/>
    </source>
</evidence>
<feature type="transmembrane region" description="Helical" evidence="8">
    <location>
        <begin position="87"/>
        <end position="106"/>
    </location>
</feature>
<dbReference type="InterPro" id="IPR017972">
    <property type="entry name" value="Cyt_P450_CS"/>
</dbReference>
<sequence length="625" mass="70025">MSQNKERNNEVFVGKARAGHWPIRTQQAPVRAEVGSDCTWRLFNSALGRSQGREESEGAGVDPNGAVMVPDQGREGPWDPVTMFPPIPLVAFVAAAASLLLVGFLVRHIVKQRRPRGFPPGPPGIPLIGNILALSSDPHVYMKKQSNIHGQIFSLDLGGISTVVLNGYDSVKECLVRQSDVFADRPSLPLFKKLTNMGGLLNAKYGRCWTEHRKLAVSCFRNFGYSQKSFENKISEECLFFLDAVDTYKGKSFDPKHLVTIAVSNVSNLILFGERFRYDDNDFLHMIEIFSENIELATSSWVFLYNAFPIIGLLPFGKHQQLFRNASEVYDFLLQIIGRFSENHKPQSPRHFIDAYIDEMERNESDPDSTYSMENLIFSVGELIIAGTETTTNVLRWAMLFMALYPNIQGDLQAGISGDLQAGISGELQAGISGDLQAGISGDLQAGISGDLQVGISGQVQKEIDAAVGLNRIPTLEEKSKMPYTEAVLHEILRFCNIAPLGIFHATSRDTVVRGYSIPEGTTVITNLYSVHFDEKYWTDPEIFYPERFLDSAGQFTKKEAFVPFSLGRRHCLGEQLARMEMYLFFTSLLQRFHLHFPQGFVPNLRPKLGMTLQPYPYVICAERR</sequence>
<evidence type="ECO:0000256" key="7">
    <source>
        <dbReference type="RuleBase" id="RU000461"/>
    </source>
</evidence>
<dbReference type="GeneID" id="108713716"/>
<name>A0A8J0V059_XENLA</name>
<dbReference type="Proteomes" id="UP000186698">
    <property type="component" value="Chromosome 4L"/>
</dbReference>
<dbReference type="GO" id="GO:0016712">
    <property type="term" value="F:oxidoreductase activity, acting on paired donors, with incorporation or reduction of molecular oxygen, reduced flavin or flavoprotein as one donor, and incorporation of one atom of oxygen"/>
    <property type="evidence" value="ECO:0000318"/>
    <property type="project" value="GO_Central"/>
</dbReference>
<evidence type="ECO:0000256" key="4">
    <source>
        <dbReference type="ARBA" id="ARBA00022723"/>
    </source>
</evidence>
<evidence type="ECO:0000313" key="10">
    <source>
        <dbReference type="RefSeq" id="XP_018112723.1"/>
    </source>
</evidence>
<dbReference type="Gene3D" id="1.10.630.10">
    <property type="entry name" value="Cytochrome P450"/>
    <property type="match status" value="1"/>
</dbReference>
<keyword evidence="7" id="KW-0503">Monooxygenase</keyword>
<keyword evidence="8" id="KW-1133">Transmembrane helix</keyword>
<dbReference type="InterPro" id="IPR001128">
    <property type="entry name" value="Cyt_P450"/>
</dbReference>
<evidence type="ECO:0000313" key="9">
    <source>
        <dbReference type="Proteomes" id="UP000186698"/>
    </source>
</evidence>
<protein>
    <submittedName>
        <fullName evidence="10">Vitamin D 25-hydroxylase isoform X1</fullName>
    </submittedName>
</protein>
<keyword evidence="7" id="KW-0560">Oxidoreductase</keyword>
<dbReference type="PRINTS" id="PR00385">
    <property type="entry name" value="P450"/>
</dbReference>
<dbReference type="CDD" id="cd20661">
    <property type="entry name" value="CYP2R1"/>
    <property type="match status" value="1"/>
</dbReference>